<evidence type="ECO:0000256" key="4">
    <source>
        <dbReference type="ARBA" id="ARBA00023134"/>
    </source>
</evidence>
<dbReference type="Proteomes" id="UP000292447">
    <property type="component" value="Chromosome II"/>
</dbReference>
<gene>
    <name evidence="7" type="primary">MPUL0B00400</name>
    <name evidence="7" type="ORF">METSCH_B00400</name>
</gene>
<reference evidence="8" key="1">
    <citation type="submission" date="2019-03" db="EMBL/GenBank/DDBJ databases">
        <title>Snf2 controls pulcherriminic acid biosynthesis and connects pigmentation and antifungal activity of the yeast Metschnikowia pulcherrima.</title>
        <authorList>
            <person name="Gore-Lloyd D."/>
            <person name="Sumann I."/>
            <person name="Brachmann A.O."/>
            <person name="Schneeberger K."/>
            <person name="Ortiz-Merino R.A."/>
            <person name="Moreno-Beltran M."/>
            <person name="Schlaefli M."/>
            <person name="Kirner P."/>
            <person name="Santos Kron A."/>
            <person name="Wolfe K.H."/>
            <person name="Piel J."/>
            <person name="Ahrens C.H."/>
            <person name="Henk D."/>
            <person name="Freimoser F.M."/>
        </authorList>
    </citation>
    <scope>NUCLEOTIDE SEQUENCE [LARGE SCALE GENOMIC DNA]</scope>
    <source>
        <strain evidence="8">APC 1.2</strain>
    </source>
</reference>
<dbReference type="InterPro" id="IPR006073">
    <property type="entry name" value="GTP-bd"/>
</dbReference>
<evidence type="ECO:0000313" key="7">
    <source>
        <dbReference type="EMBL" id="QBM86850.1"/>
    </source>
</evidence>
<feature type="domain" description="EngB-type G" evidence="6">
    <location>
        <begin position="141"/>
        <end position="315"/>
    </location>
</feature>
<evidence type="ECO:0000256" key="2">
    <source>
        <dbReference type="ARBA" id="ARBA00022741"/>
    </source>
</evidence>
<dbReference type="GO" id="GO:0005739">
    <property type="term" value="C:mitochondrion"/>
    <property type="evidence" value="ECO:0007669"/>
    <property type="project" value="TreeGrafter"/>
</dbReference>
<dbReference type="PANTHER" id="PTHR46498:SF1">
    <property type="entry name" value="GTP-BINDING PROTEIN 8"/>
    <property type="match status" value="1"/>
</dbReference>
<evidence type="ECO:0000256" key="1">
    <source>
        <dbReference type="ARBA" id="ARBA00022723"/>
    </source>
</evidence>
<proteinExistence type="predicted"/>
<evidence type="ECO:0000256" key="5">
    <source>
        <dbReference type="SAM" id="MobiDB-lite"/>
    </source>
</evidence>
<dbReference type="STRING" id="2163413.A0A4P6XI62"/>
<dbReference type="Gene3D" id="3.40.50.300">
    <property type="entry name" value="P-loop containing nucleotide triphosphate hydrolases"/>
    <property type="match status" value="1"/>
</dbReference>
<dbReference type="AlphaFoldDB" id="A0A4P6XI62"/>
<name>A0A4P6XI62_9ASCO</name>
<accession>A0A4P6XI62</accession>
<sequence length="390" mass="44405">MLIRRYLSINYLVQSLPKSSPAPLPKSRPHKPPLSTKIPSEKVLKYVYTPNDLIEYFRDNSYGHPLPAQITRADALFYESKIKHEWTCAEFAEIPDVKVARFSEEQRQKLSAIEPFNRTEYHQNLENSRTSFGIDPLLLRPLPEVLLLGHTNAGKSTLINSLFLNKSEATTGNASTEYAYVSKRAGYTKCLNCYNVGNKLRVVDSPGYGQFGEESQGQVVLDYIQRRKQLRSTFMIIDSTRGIREEDATLVEYLIDNGALFEIIFTKVDVLMQKQFPKINTKPDKHHAQSRIEAYERAKEGNSKVVQYFKKVIDEAGLRELATLPRLMFNNSHTSKLLPKRYGFRDIRFAIAESCGLVKSPIQVMNGQSTMSGGRKGKRATRRPTTTTDL</sequence>
<dbReference type="PANTHER" id="PTHR46498">
    <property type="entry name" value="GTP-BINDING PROTEIN 8"/>
    <property type="match status" value="1"/>
</dbReference>
<organism evidence="7 8">
    <name type="scientific">Metschnikowia aff. pulcherrima</name>
    <dbReference type="NCBI Taxonomy" id="2163413"/>
    <lineage>
        <taxon>Eukaryota</taxon>
        <taxon>Fungi</taxon>
        <taxon>Dikarya</taxon>
        <taxon>Ascomycota</taxon>
        <taxon>Saccharomycotina</taxon>
        <taxon>Pichiomycetes</taxon>
        <taxon>Metschnikowiaceae</taxon>
        <taxon>Metschnikowia</taxon>
    </lineage>
</organism>
<dbReference type="EMBL" id="CP034457">
    <property type="protein sequence ID" value="QBM86850.1"/>
    <property type="molecule type" value="Genomic_DNA"/>
</dbReference>
<dbReference type="PROSITE" id="PS51706">
    <property type="entry name" value="G_ENGB"/>
    <property type="match status" value="1"/>
</dbReference>
<evidence type="ECO:0000313" key="8">
    <source>
        <dbReference type="Proteomes" id="UP000292447"/>
    </source>
</evidence>
<dbReference type="InterPro" id="IPR030393">
    <property type="entry name" value="G_ENGB_dom"/>
</dbReference>
<dbReference type="SUPFAM" id="SSF52540">
    <property type="entry name" value="P-loop containing nucleoside triphosphate hydrolases"/>
    <property type="match status" value="1"/>
</dbReference>
<dbReference type="GO" id="GO:0046872">
    <property type="term" value="F:metal ion binding"/>
    <property type="evidence" value="ECO:0007669"/>
    <property type="project" value="UniProtKB-KW"/>
</dbReference>
<protein>
    <submittedName>
        <fullName evidence="7">50S ribosome-binding GTPase</fullName>
    </submittedName>
</protein>
<dbReference type="Pfam" id="PF01926">
    <property type="entry name" value="MMR_HSR1"/>
    <property type="match status" value="1"/>
</dbReference>
<keyword evidence="1" id="KW-0479">Metal-binding</keyword>
<keyword evidence="8" id="KW-1185">Reference proteome</keyword>
<dbReference type="GO" id="GO:0005525">
    <property type="term" value="F:GTP binding"/>
    <property type="evidence" value="ECO:0007669"/>
    <property type="project" value="UniProtKB-KW"/>
</dbReference>
<dbReference type="InterPro" id="IPR027417">
    <property type="entry name" value="P-loop_NTPase"/>
</dbReference>
<keyword evidence="2" id="KW-0547">Nucleotide-binding</keyword>
<keyword evidence="3" id="KW-0460">Magnesium</keyword>
<dbReference type="InterPro" id="IPR052279">
    <property type="entry name" value="EngB_GTPase"/>
</dbReference>
<keyword evidence="4" id="KW-0342">GTP-binding</keyword>
<evidence type="ECO:0000259" key="6">
    <source>
        <dbReference type="PROSITE" id="PS51706"/>
    </source>
</evidence>
<evidence type="ECO:0000256" key="3">
    <source>
        <dbReference type="ARBA" id="ARBA00022842"/>
    </source>
</evidence>
<feature type="region of interest" description="Disordered" evidence="5">
    <location>
        <begin position="366"/>
        <end position="390"/>
    </location>
</feature>